<accession>A0ACB9SMR3</accession>
<dbReference type="Proteomes" id="UP001056778">
    <property type="component" value="Chromosome 8"/>
</dbReference>
<sequence length="835" mass="97193">MRVFTWIVDSRRKITFLFVSGFQRKESKKPMKTICTISLKTITFMIDEHTLNEYEKIDEELEVAEYPDNSEMVRSVMEQEQTEDFTILNENCEFLKEMSVVVETTLGDITIDLFVKERPRASLNFLKLCKIKYFNYNLFHTISRGFIAQTGDPTGTRNGGESIFGVLEGPLKRYFEGERNPRMKHTTMGLVSFVGTEDHMIGSQFFITLGTELTYLDEQHCVFGEVMEGLDVLELLNEVICDQDNRPYQDVRITHTVVLDDPFPDPEYLRVPPRSPSPNAERLQGGRIAPDEEIDESQGKSLEEVNEIVAFKEAKARATILEMIGDIPDAEMAPPENVLFVCKLNPVTTDDDLEIIFSRFGKINSCEVIRDKKTDESLQYAFVEFDDRKACEDAYFKMDNVLIDDRRIHVDFSQSVAKVKWHGKGRGVTTYNDKGKKIADSKNDIGNGRYKRAPNNSDKQENYQRNRYVEDKKYSREDRGDYRSHSRHRSYDRREQFNEYKKYDTGQTYSRKYDKYKSGIRQDERSKERDDYNKTRYSSRSFEKFDKKDTKGLSQRSRSHSYDKYKDKKEDYTRSKREKYEPKNAKSSHSKHSKQKKKRCKSSSESSSTEDESDSSSEALVSKKKHKEKRSESPAMEERTNFNDQIGGWDQDQSIFQNTDIPSSLYDTDQMDDKSIAEYEKGYRYGTNKDKLDEALENAVLKSELYGDPASINQYRYYGGVADDKRRKRRSDGQKMRLDANIHNSAKGFESSEGTMMNENVNSNNDVKITLEQKDEINEMKEDFGKRIRRNHVWHNDYDMSNLEIIALNAQAYVEDLPHLPLNATNVVYTTSDNF</sequence>
<name>A0ACB9SMR3_HOLOL</name>
<protein>
    <submittedName>
        <fullName evidence="1">Peptidyl-prolyl cis-trans isomerase-like 4</fullName>
    </submittedName>
</protein>
<keyword evidence="2" id="KW-1185">Reference proteome</keyword>
<organism evidence="1 2">
    <name type="scientific">Holotrichia oblita</name>
    <name type="common">Chafer beetle</name>
    <dbReference type="NCBI Taxonomy" id="644536"/>
    <lineage>
        <taxon>Eukaryota</taxon>
        <taxon>Metazoa</taxon>
        <taxon>Ecdysozoa</taxon>
        <taxon>Arthropoda</taxon>
        <taxon>Hexapoda</taxon>
        <taxon>Insecta</taxon>
        <taxon>Pterygota</taxon>
        <taxon>Neoptera</taxon>
        <taxon>Endopterygota</taxon>
        <taxon>Coleoptera</taxon>
        <taxon>Polyphaga</taxon>
        <taxon>Scarabaeiformia</taxon>
        <taxon>Scarabaeidae</taxon>
        <taxon>Melolonthinae</taxon>
        <taxon>Holotrichia</taxon>
    </lineage>
</organism>
<reference evidence="1" key="1">
    <citation type="submission" date="2022-04" db="EMBL/GenBank/DDBJ databases">
        <title>Chromosome-scale genome assembly of Holotrichia oblita Faldermann.</title>
        <authorList>
            <person name="Rongchong L."/>
        </authorList>
    </citation>
    <scope>NUCLEOTIDE SEQUENCE</scope>
    <source>
        <strain evidence="1">81SQS9</strain>
    </source>
</reference>
<comment type="caution">
    <text evidence="1">The sequence shown here is derived from an EMBL/GenBank/DDBJ whole genome shotgun (WGS) entry which is preliminary data.</text>
</comment>
<dbReference type="EMBL" id="CM043022">
    <property type="protein sequence ID" value="KAI4456461.1"/>
    <property type="molecule type" value="Genomic_DNA"/>
</dbReference>
<gene>
    <name evidence="1" type="ORF">MML48_8g00019000</name>
</gene>
<proteinExistence type="predicted"/>
<evidence type="ECO:0000313" key="2">
    <source>
        <dbReference type="Proteomes" id="UP001056778"/>
    </source>
</evidence>
<evidence type="ECO:0000313" key="1">
    <source>
        <dbReference type="EMBL" id="KAI4456461.1"/>
    </source>
</evidence>